<name>A0A7H1MC80_9NEIS</name>
<dbReference type="AlphaFoldDB" id="A0A7H1MC80"/>
<protein>
    <submittedName>
        <fullName evidence="2">Uncharacterized protein</fullName>
    </submittedName>
</protein>
<evidence type="ECO:0000313" key="2">
    <source>
        <dbReference type="EMBL" id="QNT59245.1"/>
    </source>
</evidence>
<evidence type="ECO:0000256" key="1">
    <source>
        <dbReference type="SAM" id="MobiDB-lite"/>
    </source>
</evidence>
<proteinExistence type="predicted"/>
<sequence length="116" mass="12916">MIIPAPQNEDYGFFGTIGLHHAPQEFWKLAVSEICKATREHAEDVALFLDSRHGRHFADDVLNGLHNGLSRQEAVTAETGKWSRMDFRSPPCPGNRPAANHTIPARPDCGFGRPVR</sequence>
<dbReference type="KEGG" id="nmus:H7A79_0910"/>
<keyword evidence="3" id="KW-1185">Reference proteome</keyword>
<organism evidence="2 3">
    <name type="scientific">Neisseria musculi</name>
    <dbReference type="NCBI Taxonomy" id="1815583"/>
    <lineage>
        <taxon>Bacteria</taxon>
        <taxon>Pseudomonadati</taxon>
        <taxon>Pseudomonadota</taxon>
        <taxon>Betaproteobacteria</taxon>
        <taxon>Neisseriales</taxon>
        <taxon>Neisseriaceae</taxon>
        <taxon>Neisseria</taxon>
    </lineage>
</organism>
<gene>
    <name evidence="2" type="ORF">H7A79_0910</name>
</gene>
<dbReference type="RefSeq" id="WP_214646418.1">
    <property type="nucleotide sequence ID" value="NZ_CP060414.2"/>
</dbReference>
<reference evidence="2" key="1">
    <citation type="submission" date="2024-06" db="EMBL/GenBank/DDBJ databases">
        <title>Complete Genome Sequence of mouse commensal type strain Neisseria musculi.</title>
        <authorList>
            <person name="Thapa E."/>
            <person name="Aluvathingal J."/>
            <person name="Nadendla S."/>
            <person name="Mehta A."/>
            <person name="Tettelin H."/>
            <person name="Weyand N.J."/>
        </authorList>
    </citation>
    <scope>NUCLEOTIDE SEQUENCE</scope>
    <source>
        <strain evidence="2">NW831</strain>
    </source>
</reference>
<feature type="region of interest" description="Disordered" evidence="1">
    <location>
        <begin position="85"/>
        <end position="116"/>
    </location>
</feature>
<dbReference type="Proteomes" id="UP000516412">
    <property type="component" value="Chromosome"/>
</dbReference>
<evidence type="ECO:0000313" key="3">
    <source>
        <dbReference type="Proteomes" id="UP000516412"/>
    </source>
</evidence>
<accession>A0A7H1MC80</accession>
<dbReference type="EMBL" id="CP060414">
    <property type="protein sequence ID" value="QNT59245.1"/>
    <property type="molecule type" value="Genomic_DNA"/>
</dbReference>